<dbReference type="InterPro" id="IPR051447">
    <property type="entry name" value="Lipoprotein-release_system"/>
</dbReference>
<feature type="transmembrane region" description="Helical" evidence="7">
    <location>
        <begin position="786"/>
        <end position="806"/>
    </location>
</feature>
<comment type="caution">
    <text evidence="9">The sequence shown here is derived from an EMBL/GenBank/DDBJ whole genome shotgun (WGS) entry which is preliminary data.</text>
</comment>
<protein>
    <submittedName>
        <fullName evidence="9">ABC transporter permease</fullName>
    </submittedName>
</protein>
<feature type="domain" description="ABC3 transporter permease C-terminal" evidence="8">
    <location>
        <begin position="257"/>
        <end position="374"/>
    </location>
</feature>
<keyword evidence="4 7" id="KW-0812">Transmembrane</keyword>
<evidence type="ECO:0000313" key="9">
    <source>
        <dbReference type="EMBL" id="NEL54475.1"/>
    </source>
</evidence>
<feature type="transmembrane region" description="Helical" evidence="7">
    <location>
        <begin position="420"/>
        <end position="438"/>
    </location>
</feature>
<name>A0A7K3WDC2_9ACTN</name>
<feature type="transmembrane region" description="Helical" evidence="7">
    <location>
        <begin position="350"/>
        <end position="372"/>
    </location>
</feature>
<feature type="transmembrane region" description="Helical" evidence="7">
    <location>
        <begin position="740"/>
        <end position="766"/>
    </location>
</feature>
<dbReference type="EMBL" id="JAAGWK010000012">
    <property type="protein sequence ID" value="NEL54475.1"/>
    <property type="molecule type" value="Genomic_DNA"/>
</dbReference>
<feature type="transmembrane region" description="Helical" evidence="7">
    <location>
        <begin position="304"/>
        <end position="330"/>
    </location>
</feature>
<evidence type="ECO:0000256" key="5">
    <source>
        <dbReference type="ARBA" id="ARBA00022989"/>
    </source>
</evidence>
<keyword evidence="10" id="KW-1185">Reference proteome</keyword>
<dbReference type="PANTHER" id="PTHR30489">
    <property type="entry name" value="LIPOPROTEIN-RELEASING SYSTEM TRANSMEMBRANE PROTEIN LOLE"/>
    <property type="match status" value="1"/>
</dbReference>
<keyword evidence="3" id="KW-1003">Cell membrane</keyword>
<evidence type="ECO:0000313" key="10">
    <source>
        <dbReference type="Proteomes" id="UP000470470"/>
    </source>
</evidence>
<proteinExistence type="inferred from homology"/>
<keyword evidence="5 7" id="KW-1133">Transmembrane helix</keyword>
<feature type="transmembrane region" description="Helical" evidence="7">
    <location>
        <begin position="393"/>
        <end position="414"/>
    </location>
</feature>
<feature type="transmembrane region" description="Helical" evidence="7">
    <location>
        <begin position="476"/>
        <end position="495"/>
    </location>
</feature>
<dbReference type="PANTHER" id="PTHR30489:SF0">
    <property type="entry name" value="LIPOPROTEIN-RELEASING SYSTEM TRANSMEMBRANE PROTEIN LOLE"/>
    <property type="match status" value="1"/>
</dbReference>
<evidence type="ECO:0000256" key="3">
    <source>
        <dbReference type="ARBA" id="ARBA00022475"/>
    </source>
</evidence>
<gene>
    <name evidence="9" type="ORF">G1H19_10735</name>
</gene>
<evidence type="ECO:0000256" key="6">
    <source>
        <dbReference type="ARBA" id="ARBA00023136"/>
    </source>
</evidence>
<reference evidence="9 10" key="1">
    <citation type="submission" date="2020-02" db="EMBL/GenBank/DDBJ databases">
        <title>The whole genome sequence of CPCC 205119.</title>
        <authorList>
            <person name="Jiang Z."/>
        </authorList>
    </citation>
    <scope>NUCLEOTIDE SEQUENCE [LARGE SCALE GENOMIC DNA]</scope>
    <source>
        <strain evidence="9 10">CPCC 205119</strain>
    </source>
</reference>
<sequence>MLAVTLAGIRAHLPRLVASTLAIVTAVGFVVATLTLDQTARDTVLEATAAEYVDASVVVVGEGGTGVGDLVGAVAAVDGVRAVDPSVEIAMTARVPGRAGELGMEVESVADDPALRWQHLTDGALPTGPGQIAVSERVGAAVGDVLQVSTYDTQGVLVTSDLTVTGVVDLGSDATAGRSGRGFVTAQQAQSWGPIDSGELRIAGTAGTDADALAAVVRGSVPDTGVTVRTGAEQAELAARAVLGDTGVLTEALLASAAVAVLVAGLVIANTFAVLLAQRTRDLALLRLVGATARQVRRGVLGEAAVTGLLASALGVLAGVGLAAAVSAIVGATDSAIALSGLSVPPSAVATGLAVGTLTTVIAALPPARAATRVAPLAALRPTDPAPLRSRGGVARLGGGLLLVGSGVALQAIGVASAEFLATLAGVVLSALGGLLLAQRAVPPVVALAGRLVARVGGLPARLAAGNASRDPHRTATTVIALTIGVTLTTAMVVATSSARATAGAGLAARYPTDVIVGAYDAMPESVQQQLATADGVVASTGVIRASVVDPARPDLPVEVDGVDPTQALPVLRSADRTTLPRPGEMVVPTWSLGRLGVQAGDALTLVSGDRSQTFTVVSGEESSFTVTADDLLRLAPDATVQTMWLRLADGIDQIAAVDEIAALAESGLPASEVTGTASERATTDALLDTLLRVGTGLLAVAVLIALIGGGNTLALSVVERRQETGLLRALGLTRGQVRVLLAWEAVLAAGVAAVLGVVAGGAYGLATVSSALAEDGGAVVLAVPWLQVGAIVVVATVAGLLASVAPARRAARTPPVAAVAGG</sequence>
<dbReference type="GO" id="GO:0044874">
    <property type="term" value="P:lipoprotein localization to outer membrane"/>
    <property type="evidence" value="ECO:0007669"/>
    <property type="project" value="TreeGrafter"/>
</dbReference>
<feature type="domain" description="ABC3 transporter permease C-terminal" evidence="8">
    <location>
        <begin position="698"/>
        <end position="816"/>
    </location>
</feature>
<dbReference type="InterPro" id="IPR003838">
    <property type="entry name" value="ABC3_permease_C"/>
</dbReference>
<evidence type="ECO:0000256" key="7">
    <source>
        <dbReference type="SAM" id="Phobius"/>
    </source>
</evidence>
<evidence type="ECO:0000256" key="4">
    <source>
        <dbReference type="ARBA" id="ARBA00022692"/>
    </source>
</evidence>
<comment type="similarity">
    <text evidence="2">Belongs to the ABC-4 integral membrane protein family. LolC/E subfamily.</text>
</comment>
<accession>A0A7K3WDC2</accession>
<dbReference type="Proteomes" id="UP000470470">
    <property type="component" value="Unassembled WGS sequence"/>
</dbReference>
<dbReference type="AlphaFoldDB" id="A0A7K3WDC2"/>
<dbReference type="Pfam" id="PF02687">
    <property type="entry name" value="FtsX"/>
    <property type="match status" value="2"/>
</dbReference>
<comment type="subcellular location">
    <subcellularLocation>
        <location evidence="1">Cell membrane</location>
        <topology evidence="1">Multi-pass membrane protein</topology>
    </subcellularLocation>
</comment>
<keyword evidence="6 7" id="KW-0472">Membrane</keyword>
<evidence type="ECO:0000259" key="8">
    <source>
        <dbReference type="Pfam" id="PF02687"/>
    </source>
</evidence>
<feature type="transmembrane region" description="Helical" evidence="7">
    <location>
        <begin position="16"/>
        <end position="36"/>
    </location>
</feature>
<dbReference type="RefSeq" id="WP_152727524.1">
    <property type="nucleotide sequence ID" value="NZ_JAABOZ010000001.1"/>
</dbReference>
<feature type="transmembrane region" description="Helical" evidence="7">
    <location>
        <begin position="697"/>
        <end position="719"/>
    </location>
</feature>
<feature type="transmembrane region" description="Helical" evidence="7">
    <location>
        <begin position="253"/>
        <end position="277"/>
    </location>
</feature>
<evidence type="ECO:0000256" key="1">
    <source>
        <dbReference type="ARBA" id="ARBA00004651"/>
    </source>
</evidence>
<dbReference type="GO" id="GO:0098797">
    <property type="term" value="C:plasma membrane protein complex"/>
    <property type="evidence" value="ECO:0007669"/>
    <property type="project" value="TreeGrafter"/>
</dbReference>
<organism evidence="9 10">
    <name type="scientific">Goekera deserti</name>
    <dbReference type="NCBI Taxonomy" id="2497753"/>
    <lineage>
        <taxon>Bacteria</taxon>
        <taxon>Bacillati</taxon>
        <taxon>Actinomycetota</taxon>
        <taxon>Actinomycetes</taxon>
        <taxon>Geodermatophilales</taxon>
        <taxon>Geodermatophilaceae</taxon>
        <taxon>Goekera</taxon>
    </lineage>
</organism>
<evidence type="ECO:0000256" key="2">
    <source>
        <dbReference type="ARBA" id="ARBA00005236"/>
    </source>
</evidence>